<name>A0A507ZXJ8_9FLAO</name>
<evidence type="ECO:0000313" key="2">
    <source>
        <dbReference type="EMBL" id="TQD40428.1"/>
    </source>
</evidence>
<dbReference type="InterPro" id="IPR051783">
    <property type="entry name" value="NAD(P)-dependent_oxidoreduct"/>
</dbReference>
<dbReference type="PANTHER" id="PTHR48079:SF6">
    <property type="entry name" value="NAD(P)-BINDING DOMAIN-CONTAINING PROTEIN-RELATED"/>
    <property type="match status" value="1"/>
</dbReference>
<organism evidence="2 3">
    <name type="scientific">Haloflavibacter putidus</name>
    <dbReference type="NCBI Taxonomy" id="2576776"/>
    <lineage>
        <taxon>Bacteria</taxon>
        <taxon>Pseudomonadati</taxon>
        <taxon>Bacteroidota</taxon>
        <taxon>Flavobacteriia</taxon>
        <taxon>Flavobacteriales</taxon>
        <taxon>Flavobacteriaceae</taxon>
        <taxon>Haloflavibacter</taxon>
    </lineage>
</organism>
<dbReference type="AlphaFoldDB" id="A0A507ZXJ8"/>
<dbReference type="Pfam" id="PF13460">
    <property type="entry name" value="NAD_binding_10"/>
    <property type="match status" value="1"/>
</dbReference>
<comment type="caution">
    <text evidence="2">The sequence shown here is derived from an EMBL/GenBank/DDBJ whole genome shotgun (WGS) entry which is preliminary data.</text>
</comment>
<gene>
    <name evidence="2" type="ORF">FKR84_00160</name>
</gene>
<protein>
    <submittedName>
        <fullName evidence="2">SDR family NAD(P)-dependent oxidoreductase</fullName>
    </submittedName>
</protein>
<proteinExistence type="predicted"/>
<dbReference type="EMBL" id="VIAR01000001">
    <property type="protein sequence ID" value="TQD40428.1"/>
    <property type="molecule type" value="Genomic_DNA"/>
</dbReference>
<dbReference type="GO" id="GO:0005737">
    <property type="term" value="C:cytoplasm"/>
    <property type="evidence" value="ECO:0007669"/>
    <property type="project" value="TreeGrafter"/>
</dbReference>
<reference evidence="2 3" key="1">
    <citation type="submission" date="2019-06" db="EMBL/GenBank/DDBJ databases">
        <title>Flavibacter putida gen. nov., sp. nov., a novel marine bacterium of the family Flavobacteriaceae isolated from coastal seawater.</title>
        <authorList>
            <person name="Feng X."/>
        </authorList>
    </citation>
    <scope>NUCLEOTIDE SEQUENCE [LARGE SCALE GENOMIC DNA]</scope>
    <source>
        <strain evidence="2 3">PLHSN227</strain>
    </source>
</reference>
<dbReference type="InterPro" id="IPR036291">
    <property type="entry name" value="NAD(P)-bd_dom_sf"/>
</dbReference>
<dbReference type="GO" id="GO:0004029">
    <property type="term" value="F:aldehyde dehydrogenase (NAD+) activity"/>
    <property type="evidence" value="ECO:0007669"/>
    <property type="project" value="TreeGrafter"/>
</dbReference>
<dbReference type="Gene3D" id="3.40.50.720">
    <property type="entry name" value="NAD(P)-binding Rossmann-like Domain"/>
    <property type="match status" value="1"/>
</dbReference>
<dbReference type="InterPro" id="IPR016040">
    <property type="entry name" value="NAD(P)-bd_dom"/>
</dbReference>
<evidence type="ECO:0000259" key="1">
    <source>
        <dbReference type="Pfam" id="PF13460"/>
    </source>
</evidence>
<keyword evidence="3" id="KW-1185">Reference proteome</keyword>
<sequence length="269" mass="30244">MNKTCAILGCGWLGFPLARKLVKSGYKVHGSTTSAEKLNALEVEGIVPFQIALTEKAVEGKIEAFLENVHFLIIDIPPGLRKQPTSDFVQKIKNLLPFIEKSRVEEVVFVSSTSVFKNTDEMPIYKEDDKPNATSEAGIQLRAVEELLLENSNFKTTIVRFGGLLGGKRHPVKFLAGRENVSNPEAPVNLIRREDCIALLQTILESITYLPIVHGVFPYHPQKQFYYADKAKEFDLTEPQFNSEKTSVGKHISSEITMQALDFNFRYQP</sequence>
<feature type="domain" description="NAD(P)-binding" evidence="1">
    <location>
        <begin position="11"/>
        <end position="184"/>
    </location>
</feature>
<evidence type="ECO:0000313" key="3">
    <source>
        <dbReference type="Proteomes" id="UP000317169"/>
    </source>
</evidence>
<dbReference type="PANTHER" id="PTHR48079">
    <property type="entry name" value="PROTEIN YEEZ"/>
    <property type="match status" value="1"/>
</dbReference>
<dbReference type="Proteomes" id="UP000317169">
    <property type="component" value="Unassembled WGS sequence"/>
</dbReference>
<dbReference type="RefSeq" id="WP_141420159.1">
    <property type="nucleotide sequence ID" value="NZ_VIAR01000001.1"/>
</dbReference>
<accession>A0A507ZXJ8</accession>
<dbReference type="OrthoDB" id="751203at2"/>
<dbReference type="SUPFAM" id="SSF51735">
    <property type="entry name" value="NAD(P)-binding Rossmann-fold domains"/>
    <property type="match status" value="1"/>
</dbReference>